<dbReference type="InterPro" id="IPR015421">
    <property type="entry name" value="PyrdxlP-dep_Trfase_major"/>
</dbReference>
<feature type="domain" description="Orn/Lys/Arg decarboxylases family 1 pyridoxal-P attachment site" evidence="4">
    <location>
        <begin position="299"/>
        <end position="524"/>
    </location>
</feature>
<dbReference type="InterPro" id="IPR000310">
    <property type="entry name" value="Orn/Lys/Arg_deCO2ase_major_dom"/>
</dbReference>
<keyword evidence="6" id="KW-1185">Reference proteome</keyword>
<keyword evidence="2" id="KW-0032">Aminotransferase</keyword>
<proteinExistence type="predicted"/>
<dbReference type="Proteomes" id="UP000199379">
    <property type="component" value="Unassembled WGS sequence"/>
</dbReference>
<dbReference type="InterPro" id="IPR015424">
    <property type="entry name" value="PyrdxlP-dep_Trfase"/>
</dbReference>
<gene>
    <name evidence="5" type="ORF">SAMN05444007_11295</name>
</gene>
<dbReference type="GO" id="GO:0008483">
    <property type="term" value="F:transaminase activity"/>
    <property type="evidence" value="ECO:0007669"/>
    <property type="project" value="UniProtKB-KW"/>
</dbReference>
<accession>A0A1H7DP75</accession>
<reference evidence="5 6" key="1">
    <citation type="submission" date="2016-10" db="EMBL/GenBank/DDBJ databases">
        <authorList>
            <person name="de Groot N.N."/>
        </authorList>
    </citation>
    <scope>NUCLEOTIDE SEQUENCE [LARGE SCALE GENOMIC DNA]</scope>
    <source>
        <strain evidence="5 6">DSM 29340</strain>
    </source>
</reference>
<evidence type="ECO:0000313" key="6">
    <source>
        <dbReference type="Proteomes" id="UP000199379"/>
    </source>
</evidence>
<keyword evidence="3" id="KW-0808">Transferase</keyword>
<evidence type="ECO:0000256" key="1">
    <source>
        <dbReference type="ARBA" id="ARBA00001933"/>
    </source>
</evidence>
<comment type="cofactor">
    <cofactor evidence="1">
        <name>pyridoxal 5'-phosphate</name>
        <dbReference type="ChEBI" id="CHEBI:597326"/>
    </cofactor>
</comment>
<dbReference type="PANTHER" id="PTHR42832">
    <property type="entry name" value="AMINO ACID AMINOTRANSFERASE"/>
    <property type="match status" value="1"/>
</dbReference>
<dbReference type="SUPFAM" id="SSF53383">
    <property type="entry name" value="PLP-dependent transferases"/>
    <property type="match status" value="1"/>
</dbReference>
<protein>
    <submittedName>
        <fullName evidence="5">Arginine decarboxylase</fullName>
    </submittedName>
</protein>
<dbReference type="InterPro" id="IPR050881">
    <property type="entry name" value="LL-DAP_aminotransferase"/>
</dbReference>
<dbReference type="EMBL" id="FNYD01000012">
    <property type="protein sequence ID" value="SEK03559.1"/>
    <property type="molecule type" value="Genomic_DNA"/>
</dbReference>
<dbReference type="RefSeq" id="WP_092370521.1">
    <property type="nucleotide sequence ID" value="NZ_FNYD01000012.1"/>
</dbReference>
<name>A0A1H7DP75_9RHOB</name>
<evidence type="ECO:0000256" key="3">
    <source>
        <dbReference type="ARBA" id="ARBA00022679"/>
    </source>
</evidence>
<dbReference type="Gene3D" id="3.90.100.10">
    <property type="entry name" value="Orn/Lys/Arg decarboxylase, C-terminal domain"/>
    <property type="match status" value="1"/>
</dbReference>
<dbReference type="Gene3D" id="3.90.1150.10">
    <property type="entry name" value="Aspartate Aminotransferase, domain 1"/>
    <property type="match status" value="1"/>
</dbReference>
<dbReference type="PANTHER" id="PTHR42832:SF4">
    <property type="entry name" value="BLR3474 PROTEIN"/>
    <property type="match status" value="1"/>
</dbReference>
<evidence type="ECO:0000259" key="4">
    <source>
        <dbReference type="Pfam" id="PF01276"/>
    </source>
</evidence>
<dbReference type="OrthoDB" id="9761189at2"/>
<evidence type="ECO:0000256" key="2">
    <source>
        <dbReference type="ARBA" id="ARBA00022576"/>
    </source>
</evidence>
<dbReference type="Gene3D" id="3.40.640.10">
    <property type="entry name" value="Type I PLP-dependent aspartate aminotransferase-like (Major domain)"/>
    <property type="match status" value="1"/>
</dbReference>
<dbReference type="AlphaFoldDB" id="A0A1H7DP75"/>
<dbReference type="Pfam" id="PF01276">
    <property type="entry name" value="OKR_DC_1"/>
    <property type="match status" value="2"/>
</dbReference>
<evidence type="ECO:0000313" key="5">
    <source>
        <dbReference type="EMBL" id="SEK03559.1"/>
    </source>
</evidence>
<sequence>MEAQSAKSKLPTIGDYYSATQLRADRWSALRETAESLSVHGIEGRQGKKLLATAEALFDVLAPIEVYWAFPGGQSFEHLRRMLDQRNIEDLSISVRRVARALTSGAYRRRTIPIGGDDGDSEDYEDETALAPEDRALGRHYFEVLIVDKVNEHQERFLRNNLHRVRRSEDPFIYEPVIVPSLEDALMGILFNHNVQAVVIRPGLTLKSRNALPLLKQYLSQVSDQEDVDALEPSHYGPEACRLIERIRPELDAYLITDRSAEDIAGLDLGRCRRVFYNQEDFLELHLNILRGVGRRYKTPFFTALKEYSKQPTGVFHAMPISRGKSISRSHWIQDMGAFYGPNIFLAETSATSGGLDSLLEPRGPIKEAQDMAARAFGSKQTFFATNGTSTCNKIVVQALIRPGDIVLVDRDCHKSHHYGMVLAGANVVYMDSYPLHEYSMYGAVPLREIKHTLLKLKAAGKLDRVRMVLLTNCTFDGLIYNVQRVMEECLAIKRDLVFLWDEAWFAFARFVPTYRQRTAMSVANTLRESLRTPEAAAAWEAQHKELEKADDETWLNTRLVPPPDARVRVYATQSTHKTLTSLRQGSMIHVNDQDFKGEVEQVFHEAYMTHTSTSPNYQIIASLDVGRRQVELEGFEFVQRQVESAMAIRRAVATHPVLNRYFKVLTPGMMIPEEYRESGIEAYYDAEQGWSDKWDIWSRDEFVLDPTRVTLTVGGTGWDGDTFKTQILMDKYGIQINKTSRNTVLFMTNIGTTRSSVAYLIEVLVEIANGLDDLLDDASKMERRSFENRVSALIEHVPPLPDFSRFHDAFRGGQDTPEGDIRTAFFLSYDEENCDYLPLDDGLMKRLEDGEELVSASFIIPYPPGFPILVPGQVVSPEILAFMRALDVSEIHGFRPDLGLRVFTKDALKSVAA</sequence>
<dbReference type="STRING" id="1227549.SAMN05444007_11295"/>
<dbReference type="CDD" id="cd00615">
    <property type="entry name" value="Orn_deC_like"/>
    <property type="match status" value="1"/>
</dbReference>
<dbReference type="InterPro" id="IPR015422">
    <property type="entry name" value="PyrdxlP-dep_Trfase_small"/>
</dbReference>
<feature type="domain" description="Orn/Lys/Arg decarboxylases family 1 pyridoxal-P attachment site" evidence="4">
    <location>
        <begin position="569"/>
        <end position="755"/>
    </location>
</feature>
<organism evidence="5 6">
    <name type="scientific">Cribrihabitans marinus</name>
    <dbReference type="NCBI Taxonomy" id="1227549"/>
    <lineage>
        <taxon>Bacteria</taxon>
        <taxon>Pseudomonadati</taxon>
        <taxon>Pseudomonadota</taxon>
        <taxon>Alphaproteobacteria</taxon>
        <taxon>Rhodobacterales</taxon>
        <taxon>Paracoccaceae</taxon>
        <taxon>Cribrihabitans</taxon>
    </lineage>
</organism>